<accession>A0A381XVK5</accession>
<dbReference type="InterPro" id="IPR019576">
    <property type="entry name" value="Pyridoxamine_oxidase_dimer_C"/>
</dbReference>
<feature type="domain" description="Pyridoxine 5'-phosphate oxidase dimerisation C-terminal" evidence="6">
    <location>
        <begin position="167"/>
        <end position="208"/>
    </location>
</feature>
<name>A0A381XVK5_9ZZZZ</name>
<dbReference type="PIRSF" id="PIRSF000190">
    <property type="entry name" value="Pyd_amn-ph_oxd"/>
    <property type="match status" value="1"/>
</dbReference>
<evidence type="ECO:0008006" key="8">
    <source>
        <dbReference type="Google" id="ProtNLM"/>
    </source>
</evidence>
<keyword evidence="3" id="KW-0288">FMN</keyword>
<dbReference type="InterPro" id="IPR019740">
    <property type="entry name" value="Pyridox_Oxase_CS"/>
</dbReference>
<evidence type="ECO:0000313" key="7">
    <source>
        <dbReference type="EMBL" id="SVA68758.1"/>
    </source>
</evidence>
<dbReference type="HAMAP" id="MF_01629">
    <property type="entry name" value="PdxH"/>
    <property type="match status" value="1"/>
</dbReference>
<dbReference type="PANTHER" id="PTHR10851:SF0">
    <property type="entry name" value="PYRIDOXINE-5'-PHOSPHATE OXIDASE"/>
    <property type="match status" value="1"/>
</dbReference>
<comment type="cofactor">
    <cofactor evidence="1">
        <name>FMN</name>
        <dbReference type="ChEBI" id="CHEBI:58210"/>
    </cofactor>
</comment>
<evidence type="ECO:0000256" key="2">
    <source>
        <dbReference type="ARBA" id="ARBA00022630"/>
    </source>
</evidence>
<dbReference type="Gene3D" id="2.30.110.10">
    <property type="entry name" value="Electron Transport, Fmn-binding Protein, Chain A"/>
    <property type="match status" value="1"/>
</dbReference>
<keyword evidence="4" id="KW-0560">Oxidoreductase</keyword>
<dbReference type="Pfam" id="PF01243">
    <property type="entry name" value="PNPOx_N"/>
    <property type="match status" value="1"/>
</dbReference>
<dbReference type="GO" id="GO:0010181">
    <property type="term" value="F:FMN binding"/>
    <property type="evidence" value="ECO:0007669"/>
    <property type="project" value="InterPro"/>
</dbReference>
<dbReference type="NCBIfam" id="TIGR00558">
    <property type="entry name" value="pdxH"/>
    <property type="match status" value="1"/>
</dbReference>
<dbReference type="EMBL" id="UINC01016531">
    <property type="protein sequence ID" value="SVA68758.1"/>
    <property type="molecule type" value="Genomic_DNA"/>
</dbReference>
<dbReference type="NCBIfam" id="NF004231">
    <property type="entry name" value="PRK05679.1"/>
    <property type="match status" value="1"/>
</dbReference>
<dbReference type="InterPro" id="IPR012349">
    <property type="entry name" value="Split_barrel_FMN-bd"/>
</dbReference>
<dbReference type="PROSITE" id="PS01064">
    <property type="entry name" value="PYRIDOX_OXIDASE"/>
    <property type="match status" value="1"/>
</dbReference>
<gene>
    <name evidence="7" type="ORF">METZ01_LOCUS121612</name>
</gene>
<feature type="domain" description="Pyridoxamine 5'-phosphate oxidase N-terminal" evidence="5">
    <location>
        <begin position="28"/>
        <end position="150"/>
    </location>
</feature>
<evidence type="ECO:0000259" key="5">
    <source>
        <dbReference type="Pfam" id="PF01243"/>
    </source>
</evidence>
<protein>
    <recommendedName>
        <fullName evidence="8">Pyridoxamine 5'-phosphate oxidase putative domain-containing protein</fullName>
    </recommendedName>
</protein>
<sequence>MNQKNSLGIDICFQDVNNPIELFRNWMEDAKKSEPNDPIALALATADKKGIPSVRMVLLKDFSEKGFVFYTNFNSPKSLNLKENPNASMCIHWKSLQRQIRITGSISKVTDEKADNYFNSRSYESRISAWASSQSSLLKSQKDLLMAIKEYKNKYPDQNKVPRPKHWSGWILLPKEIEFWLRGNNRIHERLIYLSKEDGKWEKNLLYP</sequence>
<evidence type="ECO:0000256" key="1">
    <source>
        <dbReference type="ARBA" id="ARBA00001917"/>
    </source>
</evidence>
<dbReference type="GO" id="GO:0004733">
    <property type="term" value="F:pyridoxamine phosphate oxidase activity"/>
    <property type="evidence" value="ECO:0007669"/>
    <property type="project" value="InterPro"/>
</dbReference>
<evidence type="ECO:0000259" key="6">
    <source>
        <dbReference type="Pfam" id="PF10590"/>
    </source>
</evidence>
<dbReference type="AlphaFoldDB" id="A0A381XVK5"/>
<dbReference type="GO" id="GO:0008615">
    <property type="term" value="P:pyridoxine biosynthetic process"/>
    <property type="evidence" value="ECO:0007669"/>
    <property type="project" value="InterPro"/>
</dbReference>
<dbReference type="SUPFAM" id="SSF50475">
    <property type="entry name" value="FMN-binding split barrel"/>
    <property type="match status" value="1"/>
</dbReference>
<dbReference type="InterPro" id="IPR011576">
    <property type="entry name" value="Pyridox_Oxase_N"/>
</dbReference>
<reference evidence="7" key="1">
    <citation type="submission" date="2018-05" db="EMBL/GenBank/DDBJ databases">
        <authorList>
            <person name="Lanie J.A."/>
            <person name="Ng W.-L."/>
            <person name="Kazmierczak K.M."/>
            <person name="Andrzejewski T.M."/>
            <person name="Davidsen T.M."/>
            <person name="Wayne K.J."/>
            <person name="Tettelin H."/>
            <person name="Glass J.I."/>
            <person name="Rusch D."/>
            <person name="Podicherti R."/>
            <person name="Tsui H.-C.T."/>
            <person name="Winkler M.E."/>
        </authorList>
    </citation>
    <scope>NUCLEOTIDE SEQUENCE</scope>
</reference>
<evidence type="ECO:0000256" key="3">
    <source>
        <dbReference type="ARBA" id="ARBA00022643"/>
    </source>
</evidence>
<dbReference type="Pfam" id="PF10590">
    <property type="entry name" value="PNP_phzG_C"/>
    <property type="match status" value="1"/>
</dbReference>
<proteinExistence type="inferred from homology"/>
<dbReference type="PANTHER" id="PTHR10851">
    <property type="entry name" value="PYRIDOXINE-5-PHOSPHATE OXIDASE"/>
    <property type="match status" value="1"/>
</dbReference>
<organism evidence="7">
    <name type="scientific">marine metagenome</name>
    <dbReference type="NCBI Taxonomy" id="408172"/>
    <lineage>
        <taxon>unclassified sequences</taxon>
        <taxon>metagenomes</taxon>
        <taxon>ecological metagenomes</taxon>
    </lineage>
</organism>
<dbReference type="InterPro" id="IPR000659">
    <property type="entry name" value="Pyridox_Oxase"/>
</dbReference>
<evidence type="ECO:0000256" key="4">
    <source>
        <dbReference type="ARBA" id="ARBA00023002"/>
    </source>
</evidence>
<keyword evidence="2" id="KW-0285">Flavoprotein</keyword>